<feature type="compositionally biased region" description="Low complexity" evidence="3">
    <location>
        <begin position="32"/>
        <end position="63"/>
    </location>
</feature>
<feature type="domain" description="Peptidase S9 prolyl oligopeptidase catalytic" evidence="4">
    <location>
        <begin position="178"/>
        <end position="364"/>
    </location>
</feature>
<gene>
    <name evidence="5" type="ORF">GCM10009726_13070</name>
</gene>
<feature type="region of interest" description="Disordered" evidence="3">
    <location>
        <begin position="32"/>
        <end position="83"/>
    </location>
</feature>
<dbReference type="PANTHER" id="PTHR22946:SF9">
    <property type="entry name" value="POLYKETIDE TRANSFERASE AF380"/>
    <property type="match status" value="1"/>
</dbReference>
<dbReference type="Gene3D" id="3.40.50.1820">
    <property type="entry name" value="alpha/beta hydrolase"/>
    <property type="match status" value="1"/>
</dbReference>
<keyword evidence="6" id="KW-1185">Reference proteome</keyword>
<proteinExistence type="inferred from homology"/>
<name>A0ABN2X0J3_9ACTN</name>
<dbReference type="InterPro" id="IPR001375">
    <property type="entry name" value="Peptidase_S9_cat"/>
</dbReference>
<evidence type="ECO:0000256" key="1">
    <source>
        <dbReference type="ARBA" id="ARBA00008645"/>
    </source>
</evidence>
<accession>A0ABN2X0J3</accession>
<evidence type="ECO:0000256" key="3">
    <source>
        <dbReference type="SAM" id="MobiDB-lite"/>
    </source>
</evidence>
<dbReference type="InterPro" id="IPR029058">
    <property type="entry name" value="AB_hydrolase_fold"/>
</dbReference>
<dbReference type="PANTHER" id="PTHR22946">
    <property type="entry name" value="DIENELACTONE HYDROLASE DOMAIN-CONTAINING PROTEIN-RELATED"/>
    <property type="match status" value="1"/>
</dbReference>
<organism evidence="5 6">
    <name type="scientific">Nocardioides furvisabuli</name>
    <dbReference type="NCBI Taxonomy" id="375542"/>
    <lineage>
        <taxon>Bacteria</taxon>
        <taxon>Bacillati</taxon>
        <taxon>Actinomycetota</taxon>
        <taxon>Actinomycetes</taxon>
        <taxon>Propionibacteriales</taxon>
        <taxon>Nocardioidaceae</taxon>
        <taxon>Nocardioides</taxon>
    </lineage>
</organism>
<dbReference type="Proteomes" id="UP001501161">
    <property type="component" value="Unassembled WGS sequence"/>
</dbReference>
<comment type="caution">
    <text evidence="5">The sequence shown here is derived from an EMBL/GenBank/DDBJ whole genome shotgun (WGS) entry which is preliminary data.</text>
</comment>
<dbReference type="Pfam" id="PF00326">
    <property type="entry name" value="Peptidase_S9"/>
    <property type="match status" value="1"/>
</dbReference>
<keyword evidence="2" id="KW-0378">Hydrolase</keyword>
<protein>
    <recommendedName>
        <fullName evidence="4">Peptidase S9 prolyl oligopeptidase catalytic domain-containing protein</fullName>
    </recommendedName>
</protein>
<feature type="compositionally biased region" description="Acidic residues" evidence="3">
    <location>
        <begin position="64"/>
        <end position="81"/>
    </location>
</feature>
<evidence type="ECO:0000256" key="2">
    <source>
        <dbReference type="ARBA" id="ARBA00022801"/>
    </source>
</evidence>
<evidence type="ECO:0000313" key="5">
    <source>
        <dbReference type="EMBL" id="GAA2102241.1"/>
    </source>
</evidence>
<evidence type="ECO:0000259" key="4">
    <source>
        <dbReference type="Pfam" id="PF00326"/>
    </source>
</evidence>
<dbReference type="InterPro" id="IPR050261">
    <property type="entry name" value="FrsA_esterase"/>
</dbReference>
<reference evidence="5 6" key="1">
    <citation type="journal article" date="2019" name="Int. J. Syst. Evol. Microbiol.">
        <title>The Global Catalogue of Microorganisms (GCM) 10K type strain sequencing project: providing services to taxonomists for standard genome sequencing and annotation.</title>
        <authorList>
            <consortium name="The Broad Institute Genomics Platform"/>
            <consortium name="The Broad Institute Genome Sequencing Center for Infectious Disease"/>
            <person name="Wu L."/>
            <person name="Ma J."/>
        </authorList>
    </citation>
    <scope>NUCLEOTIDE SEQUENCE [LARGE SCALE GENOMIC DNA]</scope>
    <source>
        <strain evidence="5 6">JCM 13813</strain>
    </source>
</reference>
<sequence>MGPVTHTGAMDGLRLRAATALAPLLLLVGCSETPSADEPASTPAPSATSESPSEDATATPTGEPTEEPTEEPAVEPVEEESPNPISVAALARAELAGGDLRLGAVRERSAAFTSYDVTFASTTAGEGTAPLRISGVLNVPTGRPPQGDQGWPAVVLAHGYIDPAVYVRGQGMTRERGYLAERGFVALHVDYRNHAESTDDPRIETAVRLGYSADVVAAARALTDSRDVRVDPDRIALFGRSMGGGVMLKALAAEPGLFAAGTGWASVSSLEAENFDQFQRPDAPVAELRASYRGRHGLPGEDPEFWRGVSSRPAFDQITEPVLLVHGRLDDTCPPRWARASQRALTAAGVDSTLEWYDDGHAFGPAFVAAMDRTVRFLRTRMPA</sequence>
<comment type="similarity">
    <text evidence="1">Belongs to the AB hydrolase superfamily.</text>
</comment>
<dbReference type="EMBL" id="BAAAMQ010000009">
    <property type="protein sequence ID" value="GAA2102241.1"/>
    <property type="molecule type" value="Genomic_DNA"/>
</dbReference>
<dbReference type="SUPFAM" id="SSF53474">
    <property type="entry name" value="alpha/beta-Hydrolases"/>
    <property type="match status" value="1"/>
</dbReference>
<evidence type="ECO:0000313" key="6">
    <source>
        <dbReference type="Proteomes" id="UP001501161"/>
    </source>
</evidence>